<dbReference type="Proteomes" id="UP000006681">
    <property type="component" value="Chromosome"/>
</dbReference>
<evidence type="ECO:0000256" key="1">
    <source>
        <dbReference type="SAM" id="Phobius"/>
    </source>
</evidence>
<keyword evidence="3" id="KW-1185">Reference proteome</keyword>
<gene>
    <name evidence="2" type="ordered locus">Vdis_1120</name>
</gene>
<evidence type="ECO:0000313" key="2">
    <source>
        <dbReference type="EMBL" id="ADN50508.1"/>
    </source>
</evidence>
<name>E1QQL3_VULDI</name>
<proteinExistence type="predicted"/>
<dbReference type="AlphaFoldDB" id="E1QQL3"/>
<dbReference type="GeneID" id="9752051"/>
<dbReference type="OrthoDB" id="383658at2157"/>
<dbReference type="RefSeq" id="WP_013336233.1">
    <property type="nucleotide sequence ID" value="NC_014537.1"/>
</dbReference>
<dbReference type="STRING" id="572478.Vdis_1120"/>
<reference evidence="3" key="2">
    <citation type="journal article" date="2010" name="Stand. Genomic Sci.">
        <title>Complete genome sequence of Vulcanisaeta distributa type strain (IC-017T).</title>
        <authorList>
            <person name="Mavromatis K."/>
            <person name="Sikorski J."/>
            <person name="Pabst E."/>
            <person name="Teshima H."/>
            <person name="Lapidus A."/>
            <person name="Lucas S."/>
            <person name="Nolan M."/>
            <person name="Glavina Del Rio T."/>
            <person name="Cheng J."/>
            <person name="Bruce D."/>
            <person name="Goodwin L."/>
            <person name="Pitluck S."/>
            <person name="Liolios K."/>
            <person name="Ivanova N."/>
            <person name="Mikhailova N."/>
            <person name="Pati A."/>
            <person name="Chen A."/>
            <person name="Palaniappan K."/>
            <person name="Land M."/>
            <person name="Hauser L."/>
            <person name="Chang Y."/>
            <person name="Jeffries C."/>
            <person name="Rohde M."/>
            <person name="Spring S."/>
            <person name="Goker M."/>
            <person name="Wirth R."/>
            <person name="Woyke T."/>
            <person name="Bristow J."/>
            <person name="Eisen J."/>
            <person name="Markowitz V."/>
            <person name="Hugenholtz P."/>
            <person name="Klenk H."/>
            <person name="Kyrpides N."/>
        </authorList>
    </citation>
    <scope>NUCLEOTIDE SEQUENCE [LARGE SCALE GENOMIC DNA]</scope>
    <source>
        <strain evidence="3">DSM 14429 / JCM 11212 / NBRC 100878 / IC-017</strain>
    </source>
</reference>
<keyword evidence="1" id="KW-1133">Transmembrane helix</keyword>
<accession>E1QQL3</accession>
<dbReference type="EMBL" id="CP002100">
    <property type="protein sequence ID" value="ADN50508.1"/>
    <property type="molecule type" value="Genomic_DNA"/>
</dbReference>
<reference evidence="2 3" key="1">
    <citation type="journal article" date="2010" name="Stand. Genomic Sci.">
        <title>Complete genome sequence of Vulcanisaeta distributa type strain (IC-017).</title>
        <authorList>
            <person name="Mavromatis K."/>
            <person name="Sikorski J."/>
            <person name="Pabst E."/>
            <person name="Teshima H."/>
            <person name="Lapidus A."/>
            <person name="Lucas S."/>
            <person name="Nolan M."/>
            <person name="Glavina Del Rio T."/>
            <person name="Cheng J.F."/>
            <person name="Bruce D."/>
            <person name="Goodwin L."/>
            <person name="Pitluck S."/>
            <person name="Liolios K."/>
            <person name="Ivanova N."/>
            <person name="Mikhailova N."/>
            <person name="Pati A."/>
            <person name="Chen A."/>
            <person name="Palaniappan K."/>
            <person name="Land M."/>
            <person name="Hauser L."/>
            <person name="Chang Y.J."/>
            <person name="Jeffries C.D."/>
            <person name="Rohde M."/>
            <person name="Spring S."/>
            <person name="Goker M."/>
            <person name="Wirth R."/>
            <person name="Woyke T."/>
            <person name="Bristow J."/>
            <person name="Eisen J.A."/>
            <person name="Markowitz V."/>
            <person name="Hugenholtz P."/>
            <person name="Klenk H.P."/>
            <person name="Kyrpides N.C."/>
        </authorList>
    </citation>
    <scope>NUCLEOTIDE SEQUENCE [LARGE SCALE GENOMIC DNA]</scope>
    <source>
        <strain evidence="3">DSM 14429 / JCM 11212 / NBRC 100878 / IC-017</strain>
    </source>
</reference>
<sequence length="213" mass="23376">MADIDWPRINPAQLKDRLYTYGAIVLLIITAWFMGMHIYQLINPPTITMVLAMQPGGNKPQVTIYYSCGWKWSSSTAPAGSTVAFDGWCGYTMASWSSISPSNYYFKVYIYDPFGPPANPAPYGTVNYPEGSGYETYSVTLNYIVYNGAYAWYWGVGPVSYAPNGPTLGYFTASINGYWTPNMPYTYEGCAYAYATMGINGGSPGCSSITITG</sequence>
<protein>
    <submittedName>
        <fullName evidence="2">Uncharacterized protein</fullName>
    </submittedName>
</protein>
<keyword evidence="1" id="KW-0812">Transmembrane</keyword>
<evidence type="ECO:0000313" key="3">
    <source>
        <dbReference type="Proteomes" id="UP000006681"/>
    </source>
</evidence>
<organism evidence="2 3">
    <name type="scientific">Vulcanisaeta distributa (strain DSM 14429 / JCM 11212 / NBRC 100878 / IC-017)</name>
    <dbReference type="NCBI Taxonomy" id="572478"/>
    <lineage>
        <taxon>Archaea</taxon>
        <taxon>Thermoproteota</taxon>
        <taxon>Thermoprotei</taxon>
        <taxon>Thermoproteales</taxon>
        <taxon>Thermoproteaceae</taxon>
        <taxon>Vulcanisaeta</taxon>
    </lineage>
</organism>
<dbReference type="HOGENOM" id="CLU_1292095_0_0_2"/>
<keyword evidence="1" id="KW-0472">Membrane</keyword>
<feature type="transmembrane region" description="Helical" evidence="1">
    <location>
        <begin position="18"/>
        <end position="39"/>
    </location>
</feature>
<dbReference type="KEGG" id="vdi:Vdis_1120"/>